<gene>
    <name evidence="3" type="ordered locus">Rfer_0867</name>
</gene>
<evidence type="ECO:0000256" key="1">
    <source>
        <dbReference type="ARBA" id="ARBA00022842"/>
    </source>
</evidence>
<evidence type="ECO:0000259" key="2">
    <source>
        <dbReference type="Pfam" id="PF12804"/>
    </source>
</evidence>
<dbReference type="KEGG" id="rfr:Rfer_0867"/>
<organism evidence="3 4">
    <name type="scientific">Albidiferax ferrireducens (strain ATCC BAA-621 / DSM 15236 / T118)</name>
    <name type="common">Rhodoferax ferrireducens</name>
    <dbReference type="NCBI Taxonomy" id="338969"/>
    <lineage>
        <taxon>Bacteria</taxon>
        <taxon>Pseudomonadati</taxon>
        <taxon>Pseudomonadota</taxon>
        <taxon>Betaproteobacteria</taxon>
        <taxon>Burkholderiales</taxon>
        <taxon>Comamonadaceae</taxon>
        <taxon>Rhodoferax</taxon>
    </lineage>
</organism>
<protein>
    <recommendedName>
        <fullName evidence="2">MobA-like NTP transferase domain-containing protein</fullName>
    </recommendedName>
</protein>
<dbReference type="STRING" id="338969.Rfer_0867"/>
<name>Q220D8_ALBFT</name>
<dbReference type="PANTHER" id="PTHR43777:SF1">
    <property type="entry name" value="MOLYBDENUM COFACTOR CYTIDYLYLTRANSFERASE"/>
    <property type="match status" value="1"/>
</dbReference>
<dbReference type="InterPro" id="IPR029044">
    <property type="entry name" value="Nucleotide-diphossugar_trans"/>
</dbReference>
<dbReference type="Gene3D" id="3.90.550.10">
    <property type="entry name" value="Spore Coat Polysaccharide Biosynthesis Protein SpsA, Chain A"/>
    <property type="match status" value="2"/>
</dbReference>
<keyword evidence="1" id="KW-0460">Magnesium</keyword>
<evidence type="ECO:0000313" key="3">
    <source>
        <dbReference type="EMBL" id="ABD68615.1"/>
    </source>
</evidence>
<dbReference type="SUPFAM" id="SSF53448">
    <property type="entry name" value="Nucleotide-diphospho-sugar transferases"/>
    <property type="match status" value="1"/>
</dbReference>
<dbReference type="OrthoDB" id="5298793at2"/>
<dbReference type="GO" id="GO:0016779">
    <property type="term" value="F:nucleotidyltransferase activity"/>
    <property type="evidence" value="ECO:0007669"/>
    <property type="project" value="UniProtKB-ARBA"/>
</dbReference>
<keyword evidence="4" id="KW-1185">Reference proteome</keyword>
<evidence type="ECO:0000313" key="4">
    <source>
        <dbReference type="Proteomes" id="UP000008332"/>
    </source>
</evidence>
<dbReference type="Proteomes" id="UP000008332">
    <property type="component" value="Chromosome"/>
</dbReference>
<dbReference type="AlphaFoldDB" id="Q220D8"/>
<dbReference type="PANTHER" id="PTHR43777">
    <property type="entry name" value="MOLYBDENUM COFACTOR CYTIDYLYLTRANSFERASE"/>
    <property type="match status" value="1"/>
</dbReference>
<dbReference type="CDD" id="cd04182">
    <property type="entry name" value="GT_2_like_f"/>
    <property type="match status" value="1"/>
</dbReference>
<dbReference type="Pfam" id="PF12804">
    <property type="entry name" value="NTP_transf_3"/>
    <property type="match status" value="1"/>
</dbReference>
<feature type="domain" description="MobA-like NTP transferase" evidence="2">
    <location>
        <begin position="7"/>
        <end position="153"/>
    </location>
</feature>
<dbReference type="eggNOG" id="COG2068">
    <property type="taxonomic scope" value="Bacteria"/>
</dbReference>
<sequence length="185" mass="19109">MPVMPIVIILAGGRGARFLASGGYGSKLQAPLAGKTVLQHTLDAVKASGLPWHLEDGGRPGMGDSIAAAVRATWSAASRFGAERGGWLILPADLPLIRAGTLHVVATALLDHEVVVPIYHGQRGHPVGFSARCGQALLDLGGDHGAAPVIQAYAAIEIVVNDVGCVTDIDTIDDLKVVEQLMNGA</sequence>
<accession>Q220D8</accession>
<proteinExistence type="predicted"/>
<dbReference type="HOGENOM" id="CLU_061980_4_1_4"/>
<dbReference type="RefSeq" id="WP_011463188.1">
    <property type="nucleotide sequence ID" value="NC_007908.1"/>
</dbReference>
<dbReference type="InterPro" id="IPR025877">
    <property type="entry name" value="MobA-like_NTP_Trfase"/>
</dbReference>
<reference evidence="4" key="1">
    <citation type="submission" date="2006-02" db="EMBL/GenBank/DDBJ databases">
        <title>Complete sequence of chromosome of Rhodoferax ferrireducens DSM 15236.</title>
        <authorList>
            <person name="Copeland A."/>
            <person name="Lucas S."/>
            <person name="Lapidus A."/>
            <person name="Barry K."/>
            <person name="Detter J.C."/>
            <person name="Glavina del Rio T."/>
            <person name="Hammon N."/>
            <person name="Israni S."/>
            <person name="Pitluck S."/>
            <person name="Brettin T."/>
            <person name="Bruce D."/>
            <person name="Han C."/>
            <person name="Tapia R."/>
            <person name="Gilna P."/>
            <person name="Kiss H."/>
            <person name="Schmutz J."/>
            <person name="Larimer F."/>
            <person name="Land M."/>
            <person name="Kyrpides N."/>
            <person name="Ivanova N."/>
            <person name="Richardson P."/>
        </authorList>
    </citation>
    <scope>NUCLEOTIDE SEQUENCE [LARGE SCALE GENOMIC DNA]</scope>
    <source>
        <strain evidence="4">ATCC BAA-621 / DSM 15236 / T118</strain>
    </source>
</reference>
<dbReference type="EMBL" id="CP000267">
    <property type="protein sequence ID" value="ABD68615.1"/>
    <property type="molecule type" value="Genomic_DNA"/>
</dbReference>